<evidence type="ECO:0000256" key="1">
    <source>
        <dbReference type="ARBA" id="ARBA00004651"/>
    </source>
</evidence>
<keyword evidence="4 7" id="KW-0812">Transmembrane</keyword>
<keyword evidence="3" id="KW-1003">Cell membrane</keyword>
<dbReference type="RefSeq" id="WP_151123539.1">
    <property type="nucleotide sequence ID" value="NZ_CP088081.1"/>
</dbReference>
<dbReference type="PIRSF" id="PIRSF006324">
    <property type="entry name" value="LeuE"/>
    <property type="match status" value="1"/>
</dbReference>
<dbReference type="Pfam" id="PF01810">
    <property type="entry name" value="LysE"/>
    <property type="match status" value="1"/>
</dbReference>
<feature type="transmembrane region" description="Helical" evidence="7">
    <location>
        <begin position="116"/>
        <end position="137"/>
    </location>
</feature>
<evidence type="ECO:0000256" key="3">
    <source>
        <dbReference type="ARBA" id="ARBA00022475"/>
    </source>
</evidence>
<evidence type="ECO:0000313" key="8">
    <source>
        <dbReference type="EMBL" id="KAB0583493.1"/>
    </source>
</evidence>
<proteinExistence type="inferred from homology"/>
<dbReference type="OrthoDB" id="9804822at2"/>
<name>A0A643FD95_IDEDE</name>
<protein>
    <submittedName>
        <fullName evidence="8">Leucine efflux protein LeuE</fullName>
    </submittedName>
</protein>
<reference evidence="8 9" key="1">
    <citation type="submission" date="2019-09" db="EMBL/GenBank/DDBJ databases">
        <title>Draft genome sequences of 48 bacterial type strains from the CCUG.</title>
        <authorList>
            <person name="Tunovic T."/>
            <person name="Pineiro-Iglesias B."/>
            <person name="Unosson C."/>
            <person name="Inganas E."/>
            <person name="Ohlen M."/>
            <person name="Cardew S."/>
            <person name="Jensie-Markopoulos S."/>
            <person name="Salva-Serra F."/>
            <person name="Jaen-Luchoro D."/>
            <person name="Karlsson R."/>
            <person name="Svensson-Stadler L."/>
            <person name="Chun J."/>
            <person name="Moore E."/>
        </authorList>
    </citation>
    <scope>NUCLEOTIDE SEQUENCE [LARGE SCALE GENOMIC DNA]</scope>
    <source>
        <strain evidence="8 9">CCUG 30977</strain>
    </source>
</reference>
<feature type="transmembrane region" description="Helical" evidence="7">
    <location>
        <begin position="149"/>
        <end position="172"/>
    </location>
</feature>
<comment type="caution">
    <text evidence="8">The sequence shown here is derived from an EMBL/GenBank/DDBJ whole genome shotgun (WGS) entry which is preliminary data.</text>
</comment>
<organism evidence="8 9">
    <name type="scientific">Ideonella dechloratans</name>
    <dbReference type="NCBI Taxonomy" id="36863"/>
    <lineage>
        <taxon>Bacteria</taxon>
        <taxon>Pseudomonadati</taxon>
        <taxon>Pseudomonadota</taxon>
        <taxon>Betaproteobacteria</taxon>
        <taxon>Burkholderiales</taxon>
        <taxon>Sphaerotilaceae</taxon>
        <taxon>Ideonella</taxon>
    </lineage>
</organism>
<evidence type="ECO:0000256" key="4">
    <source>
        <dbReference type="ARBA" id="ARBA00022692"/>
    </source>
</evidence>
<dbReference type="InterPro" id="IPR001123">
    <property type="entry name" value="LeuE-type"/>
</dbReference>
<dbReference type="Proteomes" id="UP000430120">
    <property type="component" value="Unassembled WGS sequence"/>
</dbReference>
<feature type="transmembrane region" description="Helical" evidence="7">
    <location>
        <begin position="12"/>
        <end position="32"/>
    </location>
</feature>
<keyword evidence="5 7" id="KW-1133">Transmembrane helix</keyword>
<dbReference type="PANTHER" id="PTHR30086:SF15">
    <property type="entry name" value="LEUCINE EFFLUX PROTEIN"/>
    <property type="match status" value="1"/>
</dbReference>
<feature type="transmembrane region" description="Helical" evidence="7">
    <location>
        <begin position="44"/>
        <end position="66"/>
    </location>
</feature>
<dbReference type="AlphaFoldDB" id="A0A643FD95"/>
<comment type="similarity">
    <text evidence="2">Belongs to the Rht family.</text>
</comment>
<evidence type="ECO:0000256" key="5">
    <source>
        <dbReference type="ARBA" id="ARBA00022989"/>
    </source>
</evidence>
<comment type="subcellular location">
    <subcellularLocation>
        <location evidence="1">Cell membrane</location>
        <topology evidence="1">Multi-pass membrane protein</topology>
    </subcellularLocation>
</comment>
<dbReference type="GO" id="GO:0005886">
    <property type="term" value="C:plasma membrane"/>
    <property type="evidence" value="ECO:0007669"/>
    <property type="project" value="UniProtKB-SubCell"/>
</dbReference>
<dbReference type="PANTHER" id="PTHR30086">
    <property type="entry name" value="ARGININE EXPORTER PROTEIN ARGO"/>
    <property type="match status" value="1"/>
</dbReference>
<feature type="transmembrane region" description="Helical" evidence="7">
    <location>
        <begin position="72"/>
        <end position="96"/>
    </location>
</feature>
<dbReference type="EMBL" id="VZPB01000013">
    <property type="protein sequence ID" value="KAB0583493.1"/>
    <property type="molecule type" value="Genomic_DNA"/>
</dbReference>
<evidence type="ECO:0000256" key="7">
    <source>
        <dbReference type="SAM" id="Phobius"/>
    </source>
</evidence>
<dbReference type="NCBIfam" id="NF008201">
    <property type="entry name" value="PRK10958.1"/>
    <property type="match status" value="1"/>
</dbReference>
<evidence type="ECO:0000256" key="2">
    <source>
        <dbReference type="ARBA" id="ARBA00007928"/>
    </source>
</evidence>
<keyword evidence="6 7" id="KW-0472">Membrane</keyword>
<accession>A0A643FD95</accession>
<evidence type="ECO:0000256" key="6">
    <source>
        <dbReference type="ARBA" id="ARBA00023136"/>
    </source>
</evidence>
<gene>
    <name evidence="8" type="primary">leuE</name>
    <name evidence="8" type="ORF">F7Q92_07380</name>
</gene>
<dbReference type="GO" id="GO:0015190">
    <property type="term" value="F:L-leucine transmembrane transporter activity"/>
    <property type="evidence" value="ECO:0007669"/>
    <property type="project" value="TreeGrafter"/>
</dbReference>
<keyword evidence="9" id="KW-1185">Reference proteome</keyword>
<dbReference type="GO" id="GO:0015820">
    <property type="term" value="P:L-leucine transport"/>
    <property type="evidence" value="ECO:0007669"/>
    <property type="project" value="TreeGrafter"/>
</dbReference>
<sequence length="209" mass="22150">MFGITDPLTYVLGVIFIVLLPGPNSLYVLSVATRRGVRAGAAGAAGVFLGDWVLMGLTIAGAATLLKAAPTLFWVIKSVGAAYLCWIGLQLLVSALRPKADAEDEAAQPDHPFSRALVISLLNPKAILFYLSFFLQFVDPAYPHQALTFLALGVILQFFSVLYLTALILVGARLAAAFRSHRRVASLTRGSVGTLFLGFGAKLATASLG</sequence>
<evidence type="ECO:0000313" key="9">
    <source>
        <dbReference type="Proteomes" id="UP000430120"/>
    </source>
</evidence>